<dbReference type="Gene3D" id="3.30.1380.10">
    <property type="match status" value="1"/>
</dbReference>
<dbReference type="SUPFAM" id="SSF55166">
    <property type="entry name" value="Hedgehog/DD-peptidase"/>
    <property type="match status" value="1"/>
</dbReference>
<accession>A0A846TV01</accession>
<evidence type="ECO:0000313" key="3">
    <source>
        <dbReference type="EMBL" id="NKE09564.1"/>
    </source>
</evidence>
<dbReference type="EMBL" id="JAAVUN010000009">
    <property type="protein sequence ID" value="NKE09564.1"/>
    <property type="molecule type" value="Genomic_DNA"/>
</dbReference>
<name>A0A846TV01_9MICC</name>
<dbReference type="InterPro" id="IPR003709">
    <property type="entry name" value="VanY-like_core_dom"/>
</dbReference>
<evidence type="ECO:0000313" key="4">
    <source>
        <dbReference type="Proteomes" id="UP000521379"/>
    </source>
</evidence>
<protein>
    <submittedName>
        <fullName evidence="3">M15 family metallopeptidase</fullName>
    </submittedName>
</protein>
<evidence type="ECO:0000256" key="1">
    <source>
        <dbReference type="SAM" id="MobiDB-lite"/>
    </source>
</evidence>
<gene>
    <name evidence="3" type="ORF">GTW58_06335</name>
</gene>
<dbReference type="GO" id="GO:0008233">
    <property type="term" value="F:peptidase activity"/>
    <property type="evidence" value="ECO:0007669"/>
    <property type="project" value="InterPro"/>
</dbReference>
<sequence>MATESADPASAQASPQGADAEPRTDSSSGVDITSAGSLTVMVNKHNPLDPQSYVPADLQEIEGHQLRAEAAGAAQNMLRDMRADGIDVTITSAYRSYDTQVSTYDHWVQQNGQVTADRVSARPGFSEHQTGLALDLADGTGCDLQACFADTEAAQWAVENADQYGFVLRFPEGQESVTGYTYEPWHFRYVGPDQAQAYQSSSASTLEEFYGTGPAPDYE</sequence>
<proteinExistence type="predicted"/>
<dbReference type="InterPro" id="IPR052179">
    <property type="entry name" value="DD-CPase-like"/>
</dbReference>
<organism evidence="3 4">
    <name type="scientific">Kocuria subflava</name>
    <dbReference type="NCBI Taxonomy" id="1736139"/>
    <lineage>
        <taxon>Bacteria</taxon>
        <taxon>Bacillati</taxon>
        <taxon>Actinomycetota</taxon>
        <taxon>Actinomycetes</taxon>
        <taxon>Micrococcales</taxon>
        <taxon>Micrococcaceae</taxon>
        <taxon>Kocuria</taxon>
    </lineage>
</organism>
<dbReference type="PANTHER" id="PTHR34385">
    <property type="entry name" value="D-ALANYL-D-ALANINE CARBOXYPEPTIDASE"/>
    <property type="match status" value="1"/>
</dbReference>
<dbReference type="GO" id="GO:0006508">
    <property type="term" value="P:proteolysis"/>
    <property type="evidence" value="ECO:0007669"/>
    <property type="project" value="InterPro"/>
</dbReference>
<reference evidence="3 4" key="1">
    <citation type="submission" date="2020-02" db="EMBL/GenBank/DDBJ databases">
        <authorList>
            <person name="Sun Q."/>
        </authorList>
    </citation>
    <scope>NUCLEOTIDE SEQUENCE [LARGE SCALE GENOMIC DNA]</scope>
    <source>
        <strain evidence="3 4">YIM 13062</strain>
    </source>
</reference>
<feature type="domain" description="D-alanyl-D-alanine carboxypeptidase-like core" evidence="2">
    <location>
        <begin position="64"/>
        <end position="191"/>
    </location>
</feature>
<dbReference type="Proteomes" id="UP000521379">
    <property type="component" value="Unassembled WGS sequence"/>
</dbReference>
<feature type="region of interest" description="Disordered" evidence="1">
    <location>
        <begin position="1"/>
        <end position="32"/>
    </location>
</feature>
<keyword evidence="4" id="KW-1185">Reference proteome</keyword>
<comment type="caution">
    <text evidence="3">The sequence shown here is derived from an EMBL/GenBank/DDBJ whole genome shotgun (WGS) entry which is preliminary data.</text>
</comment>
<dbReference type="AlphaFoldDB" id="A0A846TV01"/>
<dbReference type="Pfam" id="PF02557">
    <property type="entry name" value="VanY"/>
    <property type="match status" value="1"/>
</dbReference>
<dbReference type="InterPro" id="IPR058193">
    <property type="entry name" value="VanY/YodJ_core_dom"/>
</dbReference>
<dbReference type="InterPro" id="IPR009045">
    <property type="entry name" value="Zn_M74/Hedgehog-like"/>
</dbReference>
<feature type="compositionally biased region" description="Low complexity" evidence="1">
    <location>
        <begin position="1"/>
        <end position="19"/>
    </location>
</feature>
<dbReference type="PANTHER" id="PTHR34385:SF1">
    <property type="entry name" value="PEPTIDOGLYCAN L-ALANYL-D-GLUTAMATE ENDOPEPTIDASE CWLK"/>
    <property type="match status" value="1"/>
</dbReference>
<evidence type="ECO:0000259" key="2">
    <source>
        <dbReference type="Pfam" id="PF02557"/>
    </source>
</evidence>
<dbReference type="CDD" id="cd14852">
    <property type="entry name" value="LD-carboxypeptidase"/>
    <property type="match status" value="1"/>
</dbReference>